<dbReference type="AlphaFoldDB" id="A0A839QUA9"/>
<dbReference type="PANTHER" id="PTHR30346:SF29">
    <property type="entry name" value="LYSR SUBSTRATE-BINDING"/>
    <property type="match status" value="1"/>
</dbReference>
<comment type="similarity">
    <text evidence="1">Belongs to the LysR transcriptional regulatory family.</text>
</comment>
<protein>
    <submittedName>
        <fullName evidence="6">DNA-binding transcriptional LysR family regulator</fullName>
    </submittedName>
</protein>
<dbReference type="RefSeq" id="WP_183377013.1">
    <property type="nucleotide sequence ID" value="NZ_CBCSFZ010000026.1"/>
</dbReference>
<evidence type="ECO:0000256" key="3">
    <source>
        <dbReference type="ARBA" id="ARBA00023125"/>
    </source>
</evidence>
<organism evidence="6 7">
    <name type="scientific">Helcobacillus massiliensis</name>
    <dbReference type="NCBI Taxonomy" id="521392"/>
    <lineage>
        <taxon>Bacteria</taxon>
        <taxon>Bacillati</taxon>
        <taxon>Actinomycetota</taxon>
        <taxon>Actinomycetes</taxon>
        <taxon>Micrococcales</taxon>
        <taxon>Dermabacteraceae</taxon>
        <taxon>Helcobacillus</taxon>
    </lineage>
</organism>
<dbReference type="SUPFAM" id="SSF46785">
    <property type="entry name" value="Winged helix' DNA-binding domain"/>
    <property type="match status" value="1"/>
</dbReference>
<sequence>MDPRRLVLLSEFAERRSITATATALHLTPSAVSQQLKALEKEAGAPLVEPRGRGLELTALGAALADTAVEIRTALARARAVADEHVLGVAGTVRIAMFPSSAELLLPGAMSMLRERTPSLLIDPVILDAQESEFARLVPDFDIVLAHNVSGAGAWMSPSSSTQLLLTEPLDVAVAPDHPLAERDEVSAAELADESWISVPHDFPFEHAFTRLERLMEQPLTVVARLPDLRTIEALIATGHGIGLVSRFTVAADKVRTLRLAEFQPTRQIYALTRAEHASSPAVRRVLDVLVEAGWEVERAVADGAAQ</sequence>
<dbReference type="Pfam" id="PF00126">
    <property type="entry name" value="HTH_1"/>
    <property type="match status" value="1"/>
</dbReference>
<evidence type="ECO:0000313" key="7">
    <source>
        <dbReference type="Proteomes" id="UP000568050"/>
    </source>
</evidence>
<name>A0A839QUA9_9MICO</name>
<evidence type="ECO:0000256" key="4">
    <source>
        <dbReference type="ARBA" id="ARBA00023163"/>
    </source>
</evidence>
<keyword evidence="4" id="KW-0804">Transcription</keyword>
<accession>A0A839QUA9</accession>
<evidence type="ECO:0000256" key="2">
    <source>
        <dbReference type="ARBA" id="ARBA00023015"/>
    </source>
</evidence>
<comment type="caution">
    <text evidence="6">The sequence shown here is derived from an EMBL/GenBank/DDBJ whole genome shotgun (WGS) entry which is preliminary data.</text>
</comment>
<reference evidence="6 7" key="1">
    <citation type="submission" date="2020-08" db="EMBL/GenBank/DDBJ databases">
        <title>Sequencing the genomes of 1000 actinobacteria strains.</title>
        <authorList>
            <person name="Klenk H.-P."/>
        </authorList>
    </citation>
    <scope>NUCLEOTIDE SEQUENCE [LARGE SCALE GENOMIC DNA]</scope>
    <source>
        <strain evidence="6 7">DSM 23040</strain>
    </source>
</reference>
<dbReference type="Pfam" id="PF03466">
    <property type="entry name" value="LysR_substrate"/>
    <property type="match status" value="1"/>
</dbReference>
<dbReference type="GO" id="GO:0003700">
    <property type="term" value="F:DNA-binding transcription factor activity"/>
    <property type="evidence" value="ECO:0007669"/>
    <property type="project" value="InterPro"/>
</dbReference>
<evidence type="ECO:0000313" key="6">
    <source>
        <dbReference type="EMBL" id="MBB3023662.1"/>
    </source>
</evidence>
<proteinExistence type="inferred from homology"/>
<dbReference type="GO" id="GO:0003677">
    <property type="term" value="F:DNA binding"/>
    <property type="evidence" value="ECO:0007669"/>
    <property type="project" value="UniProtKB-KW"/>
</dbReference>
<dbReference type="Gene3D" id="1.10.10.10">
    <property type="entry name" value="Winged helix-like DNA-binding domain superfamily/Winged helix DNA-binding domain"/>
    <property type="match status" value="1"/>
</dbReference>
<dbReference type="EMBL" id="JACHWP010000009">
    <property type="protein sequence ID" value="MBB3023662.1"/>
    <property type="molecule type" value="Genomic_DNA"/>
</dbReference>
<dbReference type="CDD" id="cd05466">
    <property type="entry name" value="PBP2_LTTR_substrate"/>
    <property type="match status" value="1"/>
</dbReference>
<evidence type="ECO:0000256" key="1">
    <source>
        <dbReference type="ARBA" id="ARBA00009437"/>
    </source>
</evidence>
<dbReference type="InterPro" id="IPR036388">
    <property type="entry name" value="WH-like_DNA-bd_sf"/>
</dbReference>
<feature type="domain" description="HTH lysR-type" evidence="5">
    <location>
        <begin position="1"/>
        <end position="58"/>
    </location>
</feature>
<keyword evidence="7" id="KW-1185">Reference proteome</keyword>
<dbReference type="Proteomes" id="UP000568050">
    <property type="component" value="Unassembled WGS sequence"/>
</dbReference>
<keyword evidence="2" id="KW-0805">Transcription regulation</keyword>
<evidence type="ECO:0000259" key="5">
    <source>
        <dbReference type="PROSITE" id="PS50931"/>
    </source>
</evidence>
<dbReference type="GO" id="GO:0032993">
    <property type="term" value="C:protein-DNA complex"/>
    <property type="evidence" value="ECO:0007669"/>
    <property type="project" value="TreeGrafter"/>
</dbReference>
<keyword evidence="3 6" id="KW-0238">DNA-binding</keyword>
<dbReference type="SUPFAM" id="SSF53850">
    <property type="entry name" value="Periplasmic binding protein-like II"/>
    <property type="match status" value="1"/>
</dbReference>
<dbReference type="InterPro" id="IPR000847">
    <property type="entry name" value="LysR_HTH_N"/>
</dbReference>
<dbReference type="Gene3D" id="3.40.190.10">
    <property type="entry name" value="Periplasmic binding protein-like II"/>
    <property type="match status" value="2"/>
</dbReference>
<dbReference type="PANTHER" id="PTHR30346">
    <property type="entry name" value="TRANSCRIPTIONAL DUAL REGULATOR HCAR-RELATED"/>
    <property type="match status" value="1"/>
</dbReference>
<gene>
    <name evidence="6" type="ORF">FHX50_001959</name>
</gene>
<dbReference type="InterPro" id="IPR036390">
    <property type="entry name" value="WH_DNA-bd_sf"/>
</dbReference>
<dbReference type="PROSITE" id="PS50931">
    <property type="entry name" value="HTH_LYSR"/>
    <property type="match status" value="1"/>
</dbReference>
<dbReference type="InterPro" id="IPR005119">
    <property type="entry name" value="LysR_subst-bd"/>
</dbReference>